<accession>A0A0F3GQ95</accession>
<dbReference type="AlphaFoldDB" id="A0A0F3GQ95"/>
<comment type="caution">
    <text evidence="2">The sequence shown here is derived from an EMBL/GenBank/DDBJ whole genome shotgun (WGS) entry which is preliminary data.</text>
</comment>
<dbReference type="Proteomes" id="UP000033423">
    <property type="component" value="Unassembled WGS sequence"/>
</dbReference>
<reference evidence="2 3" key="1">
    <citation type="submission" date="2015-02" db="EMBL/GenBank/DDBJ databases">
        <title>Single-cell genomics of uncultivated deep-branching MTB reveals a conserved set of magnetosome genes.</title>
        <authorList>
            <person name="Kolinko S."/>
            <person name="Richter M."/>
            <person name="Glockner F.O."/>
            <person name="Brachmann A."/>
            <person name="Schuler D."/>
        </authorList>
    </citation>
    <scope>NUCLEOTIDE SEQUENCE [LARGE SCALE GENOMIC DNA]</scope>
    <source>
        <strain evidence="2">TM-1</strain>
    </source>
</reference>
<keyword evidence="3" id="KW-1185">Reference proteome</keyword>
<sequence>MELGTGDRMFLERLIRRKRYFLVFSILSTVMGMGMLLYHLASRDLNGVRFVLIVFILLSGRSNLRQYRVSAMLERLRLLD</sequence>
<gene>
    <name evidence="2" type="ORF">MBAV_003752</name>
</gene>
<evidence type="ECO:0000313" key="3">
    <source>
        <dbReference type="Proteomes" id="UP000033423"/>
    </source>
</evidence>
<feature type="transmembrane region" description="Helical" evidence="1">
    <location>
        <begin position="47"/>
        <end position="64"/>
    </location>
</feature>
<keyword evidence="1" id="KW-0472">Membrane</keyword>
<evidence type="ECO:0000313" key="2">
    <source>
        <dbReference type="EMBL" id="KJU84076.1"/>
    </source>
</evidence>
<proteinExistence type="predicted"/>
<evidence type="ECO:0000256" key="1">
    <source>
        <dbReference type="SAM" id="Phobius"/>
    </source>
</evidence>
<keyword evidence="1" id="KW-0812">Transmembrane</keyword>
<dbReference type="EMBL" id="LACI01001634">
    <property type="protein sequence ID" value="KJU84076.1"/>
    <property type="molecule type" value="Genomic_DNA"/>
</dbReference>
<feature type="transmembrane region" description="Helical" evidence="1">
    <location>
        <begin position="20"/>
        <end position="41"/>
    </location>
</feature>
<protein>
    <submittedName>
        <fullName evidence="2">Membrane protein</fullName>
    </submittedName>
</protein>
<name>A0A0F3GQ95_9BACT</name>
<keyword evidence="1" id="KW-1133">Transmembrane helix</keyword>
<organism evidence="2 3">
    <name type="scientific">Candidatus Magnetobacterium bavaricum</name>
    <dbReference type="NCBI Taxonomy" id="29290"/>
    <lineage>
        <taxon>Bacteria</taxon>
        <taxon>Pseudomonadati</taxon>
        <taxon>Nitrospirota</taxon>
        <taxon>Thermodesulfovibrionia</taxon>
        <taxon>Thermodesulfovibrionales</taxon>
        <taxon>Candidatus Magnetobacteriaceae</taxon>
        <taxon>Candidatus Magnetobacterium</taxon>
    </lineage>
</organism>